<evidence type="ECO:0008006" key="5">
    <source>
        <dbReference type="Google" id="ProtNLM"/>
    </source>
</evidence>
<name>A0A5N6Z9S6_9EURO</name>
<feature type="transmembrane region" description="Helical" evidence="1">
    <location>
        <begin position="63"/>
        <end position="82"/>
    </location>
</feature>
<accession>A0A5N6Z9S6</accession>
<organism evidence="3 4">
    <name type="scientific">Aspergillus coremiiformis</name>
    <dbReference type="NCBI Taxonomy" id="138285"/>
    <lineage>
        <taxon>Eukaryota</taxon>
        <taxon>Fungi</taxon>
        <taxon>Dikarya</taxon>
        <taxon>Ascomycota</taxon>
        <taxon>Pezizomycotina</taxon>
        <taxon>Eurotiomycetes</taxon>
        <taxon>Eurotiomycetidae</taxon>
        <taxon>Eurotiales</taxon>
        <taxon>Aspergillaceae</taxon>
        <taxon>Aspergillus</taxon>
        <taxon>Aspergillus subgen. Circumdati</taxon>
    </lineage>
</organism>
<proteinExistence type="predicted"/>
<dbReference type="EMBL" id="ML739084">
    <property type="protein sequence ID" value="KAE8353933.1"/>
    <property type="molecule type" value="Genomic_DNA"/>
</dbReference>
<evidence type="ECO:0000256" key="2">
    <source>
        <dbReference type="SAM" id="SignalP"/>
    </source>
</evidence>
<evidence type="ECO:0000256" key="1">
    <source>
        <dbReference type="SAM" id="Phobius"/>
    </source>
</evidence>
<evidence type="ECO:0000313" key="4">
    <source>
        <dbReference type="Proteomes" id="UP000327118"/>
    </source>
</evidence>
<sequence>MFSFLIIYLLPCVSFPADYADHVSIKFTFLMYVNYLSCLLLSFSLIFAASAKFYVTLGFGPRNCALFLWSMGFVYLCVRSWSGGQPFPRNSELTFSAPLSHLL</sequence>
<keyword evidence="4" id="KW-1185">Reference proteome</keyword>
<feature type="signal peptide" evidence="2">
    <location>
        <begin position="1"/>
        <end position="20"/>
    </location>
</feature>
<gene>
    <name evidence="3" type="ORF">BDV28DRAFT_132072</name>
</gene>
<reference evidence="4" key="1">
    <citation type="submission" date="2019-04" db="EMBL/GenBank/DDBJ databases">
        <title>Friends and foes A comparative genomics studyof 23 Aspergillus species from section Flavi.</title>
        <authorList>
            <consortium name="DOE Joint Genome Institute"/>
            <person name="Kjaerbolling I."/>
            <person name="Vesth T."/>
            <person name="Frisvad J.C."/>
            <person name="Nybo J.L."/>
            <person name="Theobald S."/>
            <person name="Kildgaard S."/>
            <person name="Isbrandt T."/>
            <person name="Kuo A."/>
            <person name="Sato A."/>
            <person name="Lyhne E.K."/>
            <person name="Kogle M.E."/>
            <person name="Wiebenga A."/>
            <person name="Kun R.S."/>
            <person name="Lubbers R.J."/>
            <person name="Makela M.R."/>
            <person name="Barry K."/>
            <person name="Chovatia M."/>
            <person name="Clum A."/>
            <person name="Daum C."/>
            <person name="Haridas S."/>
            <person name="He G."/>
            <person name="LaButti K."/>
            <person name="Lipzen A."/>
            <person name="Mondo S."/>
            <person name="Riley R."/>
            <person name="Salamov A."/>
            <person name="Simmons B.A."/>
            <person name="Magnuson J.K."/>
            <person name="Henrissat B."/>
            <person name="Mortensen U.H."/>
            <person name="Larsen T.O."/>
            <person name="Devries R.P."/>
            <person name="Grigoriev I.V."/>
            <person name="Machida M."/>
            <person name="Baker S.E."/>
            <person name="Andersen M.R."/>
        </authorList>
    </citation>
    <scope>NUCLEOTIDE SEQUENCE [LARGE SCALE GENOMIC DNA]</scope>
    <source>
        <strain evidence="4">CBS 553.77</strain>
    </source>
</reference>
<keyword evidence="1" id="KW-0472">Membrane</keyword>
<evidence type="ECO:0000313" key="3">
    <source>
        <dbReference type="EMBL" id="KAE8353933.1"/>
    </source>
</evidence>
<dbReference type="AlphaFoldDB" id="A0A5N6Z9S6"/>
<keyword evidence="2" id="KW-0732">Signal</keyword>
<protein>
    <recommendedName>
        <fullName evidence="5">Chitin synthase export chaperone</fullName>
    </recommendedName>
</protein>
<keyword evidence="1" id="KW-0812">Transmembrane</keyword>
<keyword evidence="1" id="KW-1133">Transmembrane helix</keyword>
<feature type="transmembrane region" description="Helical" evidence="1">
    <location>
        <begin position="30"/>
        <end position="51"/>
    </location>
</feature>
<dbReference type="Proteomes" id="UP000327118">
    <property type="component" value="Unassembled WGS sequence"/>
</dbReference>
<feature type="chain" id="PRO_5024983963" description="Chitin synthase export chaperone" evidence="2">
    <location>
        <begin position="21"/>
        <end position="103"/>
    </location>
</feature>